<proteinExistence type="predicted"/>
<keyword evidence="2" id="KW-1185">Reference proteome</keyword>
<dbReference type="EMBL" id="CP047475">
    <property type="protein sequence ID" value="QIA64675.1"/>
    <property type="molecule type" value="Genomic_DNA"/>
</dbReference>
<dbReference type="AlphaFoldDB" id="A0A7Z2T5K1"/>
<dbReference type="Pfam" id="PF12915">
    <property type="entry name" value="DUF3833"/>
    <property type="match status" value="1"/>
</dbReference>
<organism evidence="1 2">
    <name type="scientific">Vibrio astriarenae</name>
    <dbReference type="NCBI Taxonomy" id="1481923"/>
    <lineage>
        <taxon>Bacteria</taxon>
        <taxon>Pseudomonadati</taxon>
        <taxon>Pseudomonadota</taxon>
        <taxon>Gammaproteobacteria</taxon>
        <taxon>Vibrionales</taxon>
        <taxon>Vibrionaceae</taxon>
        <taxon>Vibrio</taxon>
    </lineage>
</organism>
<protein>
    <submittedName>
        <fullName evidence="1">DUF3833 family protein</fullName>
    </submittedName>
</protein>
<name>A0A7Z2T5K1_9VIBR</name>
<dbReference type="Proteomes" id="UP000464262">
    <property type="component" value="Chromosome 1"/>
</dbReference>
<dbReference type="InterPro" id="IPR024409">
    <property type="entry name" value="DUF3833"/>
</dbReference>
<sequence>MSSMIAGCSTKIEDYKQSQPSLNLFEYFEGKTVAWGMVQDYTGAQTRRFSVDIVGTVQADTLTLVEDFIFADGETSQRIWTIVRLEDGRYEGSAPDVIGKASGQEAGNALYWEYEMELDVDGDRYRVGFEDWMYRHDDKRLFNIAAIKKFGVEVGTVTLFFEKQ</sequence>
<evidence type="ECO:0000313" key="1">
    <source>
        <dbReference type="EMBL" id="QIA64675.1"/>
    </source>
</evidence>
<evidence type="ECO:0000313" key="2">
    <source>
        <dbReference type="Proteomes" id="UP000464262"/>
    </source>
</evidence>
<reference evidence="1 2" key="1">
    <citation type="submission" date="2020-01" db="EMBL/GenBank/DDBJ databases">
        <title>Whole genome and functional gene identification of agarase of Vibrio HN897.</title>
        <authorList>
            <person name="Liu Y."/>
            <person name="Zhao Z."/>
        </authorList>
    </citation>
    <scope>NUCLEOTIDE SEQUENCE [LARGE SCALE GENOMIC DNA]</scope>
    <source>
        <strain evidence="1 2">HN897</strain>
    </source>
</reference>
<accession>A0A7Z2T5K1</accession>
<gene>
    <name evidence="1" type="ORF">GT360_05075</name>
</gene>
<dbReference type="KEGG" id="vas:GT360_05075"/>